<proteinExistence type="predicted"/>
<dbReference type="GO" id="GO:0033785">
    <property type="term" value="F:heptose 7-phosphate kinase activity"/>
    <property type="evidence" value="ECO:0007669"/>
    <property type="project" value="TreeGrafter"/>
</dbReference>
<protein>
    <submittedName>
        <fullName evidence="10">Bifunctional protein HldE</fullName>
    </submittedName>
</protein>
<dbReference type="EMBL" id="CP027843">
    <property type="protein sequence ID" value="AVQ12178.1"/>
    <property type="molecule type" value="Genomic_DNA"/>
</dbReference>
<evidence type="ECO:0000259" key="8">
    <source>
        <dbReference type="Pfam" id="PF00294"/>
    </source>
</evidence>
<dbReference type="InterPro" id="IPR002173">
    <property type="entry name" value="Carboh/pur_kinase_PfkB_CS"/>
</dbReference>
<dbReference type="Gene3D" id="3.40.1190.20">
    <property type="match status" value="1"/>
</dbReference>
<dbReference type="GO" id="GO:0009244">
    <property type="term" value="P:lipopolysaccharide core region biosynthetic process"/>
    <property type="evidence" value="ECO:0007669"/>
    <property type="project" value="UniProtKB-UniPathway"/>
</dbReference>
<dbReference type="InterPro" id="IPR011611">
    <property type="entry name" value="PfkB_dom"/>
</dbReference>
<dbReference type="GO" id="GO:0005829">
    <property type="term" value="C:cytosol"/>
    <property type="evidence" value="ECO:0007669"/>
    <property type="project" value="TreeGrafter"/>
</dbReference>
<reference evidence="10 11" key="1">
    <citation type="journal article" date="2015" name="Genome Announc.">
        <title>Draft Genome Sequences of Leptospira santarosai Strains U160, U164, and U233, Isolated from Asymptomatic Cattle.</title>
        <authorList>
            <person name="Kremer F.S."/>
            <person name="Eslabao M.R."/>
            <person name="Provisor M."/>
            <person name="Woloski R.D."/>
            <person name="Ramires O.V."/>
            <person name="Moreno L.Z."/>
            <person name="Moreno A.M."/>
            <person name="Hamond C."/>
            <person name="Lilenbaum W."/>
            <person name="Dellagostin O.A."/>
        </authorList>
    </citation>
    <scope>NUCLEOTIDE SEQUENCE [LARGE SCALE GENOMIC DNA]</scope>
    <source>
        <strain evidence="10 11">U160</strain>
    </source>
</reference>
<comment type="pathway">
    <text evidence="3">Bacterial outer membrane biogenesis; LPS core biosynthesis.</text>
</comment>
<evidence type="ECO:0000256" key="5">
    <source>
        <dbReference type="ARBA" id="ARBA00022777"/>
    </source>
</evidence>
<keyword evidence="6" id="KW-0511">Multifunctional enzyme</keyword>
<dbReference type="InterPro" id="IPR011913">
    <property type="entry name" value="RfaE_dom_I"/>
</dbReference>
<sequence length="531" mass="58713">MNGGPNFYRTRFINQFDQYYDTMIPNSHKIVSIEDISQLSESPLEESLVLCYGHFNVIHPGHIRFLQYAKSLGKKLKVAILGDRDIAESQRSKYFHQMERAEGVASLHFVDSVYVLDKVSLKDLSVRIRPSVLVLGKELENTHREDIKAAVYSIEKQNGKVIFHAGEIHYASSDLLHGSQQDLESERKHLFLQVCKRQEVKLSNLLQQINKFSSSKILVVGDTIVDQYVACDAIGMSAEAPVLVVKELETKEFVGGAGIVAAHVKALGADCTFLSVVGEDENANLVSKSLQAQGIDAELIGDGSRPTTFKIRYMVENQKLFRVSRLKEHSLSKKIEDRLIEKIRASVKGYDGILICDFVYGVITPRVLSEIQSIAKKNEILLFGDLQCSSQVGNVAKFEDFNLICPTEREARIALSNHEDGVEWIANTLLEKTRSKNLLIKLGAEGFIAYSNDIPGNFKKSEHFPALVSNPVDVAGAGDSLLAAIAVSMCSGANLMEASAIGTCMAALAVQTVGNIPVSHQKLENYIRNLE</sequence>
<evidence type="ECO:0000256" key="1">
    <source>
        <dbReference type="ARBA" id="ARBA00002319"/>
    </source>
</evidence>
<dbReference type="Proteomes" id="UP000033961">
    <property type="component" value="Chromosome I"/>
</dbReference>
<dbReference type="PROSITE" id="PS00584">
    <property type="entry name" value="PFKB_KINASES_2"/>
    <property type="match status" value="1"/>
</dbReference>
<dbReference type="GO" id="GO:0033786">
    <property type="term" value="F:heptose-1-phosphate adenylyltransferase activity"/>
    <property type="evidence" value="ECO:0007669"/>
    <property type="project" value="TreeGrafter"/>
</dbReference>
<name>A0A2P1QTE4_9LEPT</name>
<dbReference type="AlphaFoldDB" id="A0A2P1QTE4"/>
<dbReference type="InterPro" id="IPR029056">
    <property type="entry name" value="Ribokinase-like"/>
</dbReference>
<evidence type="ECO:0000259" key="9">
    <source>
        <dbReference type="Pfam" id="PF01467"/>
    </source>
</evidence>
<evidence type="ECO:0000256" key="6">
    <source>
        <dbReference type="ARBA" id="ARBA00023268"/>
    </source>
</evidence>
<dbReference type="InterPro" id="IPR014729">
    <property type="entry name" value="Rossmann-like_a/b/a_fold"/>
</dbReference>
<evidence type="ECO:0000256" key="2">
    <source>
        <dbReference type="ARBA" id="ARBA00003753"/>
    </source>
</evidence>
<organism evidence="10 11">
    <name type="scientific">Leptospira santarosai</name>
    <dbReference type="NCBI Taxonomy" id="28183"/>
    <lineage>
        <taxon>Bacteria</taxon>
        <taxon>Pseudomonadati</taxon>
        <taxon>Spirochaetota</taxon>
        <taxon>Spirochaetia</taxon>
        <taxon>Leptospirales</taxon>
        <taxon>Leptospiraceae</taxon>
        <taxon>Leptospira</taxon>
    </lineage>
</organism>
<dbReference type="PANTHER" id="PTHR46969:SF1">
    <property type="entry name" value="BIFUNCTIONAL PROTEIN HLDE"/>
    <property type="match status" value="1"/>
</dbReference>
<comment type="function">
    <text evidence="2">Catalyzes the ADP transfer from ATP to D-glycero-beta-D-manno-heptose 1-phosphate, yielding ADP-D-glycero-beta-D-manno-heptose.</text>
</comment>
<dbReference type="PANTHER" id="PTHR46969">
    <property type="entry name" value="BIFUNCTIONAL PROTEIN HLDE"/>
    <property type="match status" value="1"/>
</dbReference>
<accession>A0A2P1QTE4</accession>
<dbReference type="Pfam" id="PF01467">
    <property type="entry name" value="CTP_transf_like"/>
    <property type="match status" value="1"/>
</dbReference>
<dbReference type="InterPro" id="IPR004821">
    <property type="entry name" value="Cyt_trans-like"/>
</dbReference>
<dbReference type="NCBIfam" id="TIGR00125">
    <property type="entry name" value="cyt_tran_rel"/>
    <property type="match status" value="1"/>
</dbReference>
<dbReference type="SUPFAM" id="SSF53613">
    <property type="entry name" value="Ribokinase-like"/>
    <property type="match status" value="1"/>
</dbReference>
<dbReference type="CDD" id="cd01172">
    <property type="entry name" value="RfaE_like"/>
    <property type="match status" value="1"/>
</dbReference>
<evidence type="ECO:0000256" key="3">
    <source>
        <dbReference type="ARBA" id="ARBA00004713"/>
    </source>
</evidence>
<dbReference type="Gene3D" id="3.40.50.620">
    <property type="entry name" value="HUPs"/>
    <property type="match status" value="1"/>
</dbReference>
<dbReference type="UniPathway" id="UPA00958"/>
<evidence type="ECO:0000313" key="11">
    <source>
        <dbReference type="Proteomes" id="UP000033961"/>
    </source>
</evidence>
<keyword evidence="4" id="KW-0808">Transferase</keyword>
<gene>
    <name evidence="10" type="ORF">XB16_1850</name>
</gene>
<feature type="domain" description="Cytidyltransferase-like" evidence="9">
    <location>
        <begin position="50"/>
        <end position="143"/>
    </location>
</feature>
<comment type="function">
    <text evidence="1">Catalyzes the phosphorylation of D-glycero-D-manno-heptose 7-phosphate at the C-1 position to selectively form D-glycero-beta-D-manno-heptose-1,7-bisphosphate.</text>
</comment>
<feature type="domain" description="Carbohydrate kinase PfkB" evidence="8">
    <location>
        <begin position="216"/>
        <end position="517"/>
    </location>
</feature>
<dbReference type="GO" id="GO:0016773">
    <property type="term" value="F:phosphotransferase activity, alcohol group as acceptor"/>
    <property type="evidence" value="ECO:0007669"/>
    <property type="project" value="InterPro"/>
</dbReference>
<dbReference type="Pfam" id="PF00294">
    <property type="entry name" value="PfkB"/>
    <property type="match status" value="1"/>
</dbReference>
<evidence type="ECO:0000256" key="4">
    <source>
        <dbReference type="ARBA" id="ARBA00022679"/>
    </source>
</evidence>
<dbReference type="CDD" id="cd02170">
    <property type="entry name" value="cytidylyltransferase"/>
    <property type="match status" value="1"/>
</dbReference>
<keyword evidence="7" id="KW-0119">Carbohydrate metabolism</keyword>
<keyword evidence="5" id="KW-0418">Kinase</keyword>
<dbReference type="SUPFAM" id="SSF52374">
    <property type="entry name" value="Nucleotidylyl transferase"/>
    <property type="match status" value="1"/>
</dbReference>
<evidence type="ECO:0000313" key="10">
    <source>
        <dbReference type="EMBL" id="AVQ12178.1"/>
    </source>
</evidence>
<evidence type="ECO:0000256" key="7">
    <source>
        <dbReference type="ARBA" id="ARBA00023277"/>
    </source>
</evidence>